<evidence type="ECO:0000256" key="4">
    <source>
        <dbReference type="ARBA" id="ARBA00022490"/>
    </source>
</evidence>
<accession>A0A3B3ZEF5</accession>
<evidence type="ECO:0000256" key="1">
    <source>
        <dbReference type="ARBA" id="ARBA00004114"/>
    </source>
</evidence>
<keyword evidence="11" id="KW-1185">Reference proteome</keyword>
<reference evidence="10" key="1">
    <citation type="submission" date="2025-08" db="UniProtKB">
        <authorList>
            <consortium name="Ensembl"/>
        </authorList>
    </citation>
    <scope>IDENTIFICATION</scope>
</reference>
<sequence length="320" mass="37008">MDNLEFSEEEIQQQLELLGYKNVSKEKLQEFKKDLDNLIRSGEWTTLVSPENSQIDINTSPPAFTKEKGFFLHPQNRDHDNRDVAPPHGHFDSYVRHSVAPKPPVHVGHPNRLQTETDPEDTLQTDSYMSTPGSGQGRRLIKRKVLRKYKGQSLVCDESVYSEDSASCLEERLADIHLSTSLRHKFENEELMSHSESPSSESLSEGAFESYVRGMVGNVLQNTAPQKTVFRTQKTDPVAKYFQYKQLWDMFKMPGENDRKALRWEVRERLAYQPPPPKPQKVLVPNTYTVPTDKKRSTLRWEIRNDLATGNLPHSYNYRF</sequence>
<keyword evidence="4" id="KW-0963">Cytoplasm</keyword>
<evidence type="ECO:0000313" key="11">
    <source>
        <dbReference type="Proteomes" id="UP000261520"/>
    </source>
</evidence>
<feature type="domain" description="Centriolar and ciliogenesis-associated protein HYLS1 C-terminal" evidence="9">
    <location>
        <begin position="231"/>
        <end position="308"/>
    </location>
</feature>
<protein>
    <recommendedName>
        <fullName evidence="9">Centriolar and ciliogenesis-associated protein HYLS1 C-terminal domain-containing protein</fullName>
    </recommendedName>
</protein>
<comment type="similarity">
    <text evidence="3">Belongs to the HYLS1 family.</text>
</comment>
<evidence type="ECO:0000256" key="6">
    <source>
        <dbReference type="ARBA" id="ARBA00023212"/>
    </source>
</evidence>
<reference evidence="10" key="2">
    <citation type="submission" date="2025-09" db="UniProtKB">
        <authorList>
            <consortium name="Ensembl"/>
        </authorList>
    </citation>
    <scope>IDENTIFICATION</scope>
</reference>
<keyword evidence="7" id="KW-0966">Cell projection</keyword>
<evidence type="ECO:0000313" key="10">
    <source>
        <dbReference type="Ensembl" id="ENSPMGP00000002937.1"/>
    </source>
</evidence>
<dbReference type="PANTHER" id="PTHR34174:SF1">
    <property type="entry name" value="CENTRIOLAR AND CILIOGENESIS-ASSOCIATED PROTEIN HYLS1"/>
    <property type="match status" value="1"/>
</dbReference>
<dbReference type="Ensembl" id="ENSPMGT00000003116.1">
    <property type="protein sequence ID" value="ENSPMGP00000002937.1"/>
    <property type="gene ID" value="ENSPMGG00000002559.1"/>
</dbReference>
<feature type="compositionally biased region" description="Polar residues" evidence="8">
    <location>
        <begin position="124"/>
        <end position="133"/>
    </location>
</feature>
<dbReference type="InterPro" id="IPR052319">
    <property type="entry name" value="Centriolar_ciliogenesis_assoc"/>
</dbReference>
<organism evidence="10 11">
    <name type="scientific">Periophthalmus magnuspinnatus</name>
    <dbReference type="NCBI Taxonomy" id="409849"/>
    <lineage>
        <taxon>Eukaryota</taxon>
        <taxon>Metazoa</taxon>
        <taxon>Chordata</taxon>
        <taxon>Craniata</taxon>
        <taxon>Vertebrata</taxon>
        <taxon>Euteleostomi</taxon>
        <taxon>Actinopterygii</taxon>
        <taxon>Neopterygii</taxon>
        <taxon>Teleostei</taxon>
        <taxon>Neoteleostei</taxon>
        <taxon>Acanthomorphata</taxon>
        <taxon>Gobiaria</taxon>
        <taxon>Gobiiformes</taxon>
        <taxon>Gobioidei</taxon>
        <taxon>Gobiidae</taxon>
        <taxon>Oxudercinae</taxon>
        <taxon>Periophthalmus</taxon>
    </lineage>
</organism>
<dbReference type="GO" id="GO:0097730">
    <property type="term" value="C:non-motile cilium"/>
    <property type="evidence" value="ECO:0007669"/>
    <property type="project" value="TreeGrafter"/>
</dbReference>
<dbReference type="InterPro" id="IPR027918">
    <property type="entry name" value="HYLS1_C_dom"/>
</dbReference>
<name>A0A3B3ZEF5_9GOBI</name>
<evidence type="ECO:0000256" key="3">
    <source>
        <dbReference type="ARBA" id="ARBA00010091"/>
    </source>
</evidence>
<keyword evidence="6" id="KW-0206">Cytoskeleton</keyword>
<dbReference type="GO" id="GO:0060271">
    <property type="term" value="P:cilium assembly"/>
    <property type="evidence" value="ECO:0007669"/>
    <property type="project" value="TreeGrafter"/>
</dbReference>
<dbReference type="AlphaFoldDB" id="A0A3B3ZEF5"/>
<proteinExistence type="inferred from homology"/>
<evidence type="ECO:0000256" key="5">
    <source>
        <dbReference type="ARBA" id="ARBA00022794"/>
    </source>
</evidence>
<evidence type="ECO:0000256" key="2">
    <source>
        <dbReference type="ARBA" id="ARBA00004138"/>
    </source>
</evidence>
<evidence type="ECO:0000256" key="8">
    <source>
        <dbReference type="SAM" id="MobiDB-lite"/>
    </source>
</evidence>
<dbReference type="GO" id="GO:0005814">
    <property type="term" value="C:centriole"/>
    <property type="evidence" value="ECO:0007669"/>
    <property type="project" value="UniProtKB-SubCell"/>
</dbReference>
<dbReference type="Pfam" id="PF15311">
    <property type="entry name" value="HYLS1_C"/>
    <property type="match status" value="1"/>
</dbReference>
<evidence type="ECO:0000256" key="7">
    <source>
        <dbReference type="ARBA" id="ARBA00023273"/>
    </source>
</evidence>
<comment type="subcellular location">
    <subcellularLocation>
        <location evidence="2">Cell projection</location>
        <location evidence="2">Cilium</location>
    </subcellularLocation>
    <subcellularLocation>
        <location evidence="1">Cytoplasm</location>
        <location evidence="1">Cytoskeleton</location>
        <location evidence="1">Microtubule organizing center</location>
        <location evidence="1">Centrosome</location>
        <location evidence="1">Centriole</location>
    </subcellularLocation>
</comment>
<dbReference type="PANTHER" id="PTHR34174">
    <property type="entry name" value="HYDROLETHALUS SYNDROME PROTEIN 1"/>
    <property type="match status" value="1"/>
</dbReference>
<dbReference type="Proteomes" id="UP000261520">
    <property type="component" value="Unplaced"/>
</dbReference>
<feature type="region of interest" description="Disordered" evidence="8">
    <location>
        <begin position="103"/>
        <end position="137"/>
    </location>
</feature>
<evidence type="ECO:0000259" key="9">
    <source>
        <dbReference type="Pfam" id="PF15311"/>
    </source>
</evidence>
<keyword evidence="5" id="KW-0970">Cilium biogenesis/degradation</keyword>